<name>A0A2H3JB02_WOLCO</name>
<dbReference type="Gene3D" id="1.10.287.1060">
    <property type="entry name" value="ESAT-6-like"/>
    <property type="match status" value="1"/>
</dbReference>
<feature type="domain" description="COG4 transport protein middle alpha-helical bundle" evidence="10">
    <location>
        <begin position="165"/>
        <end position="485"/>
    </location>
</feature>
<dbReference type="SMART" id="SM00762">
    <property type="entry name" value="Cog4"/>
    <property type="match status" value="1"/>
</dbReference>
<dbReference type="PANTHER" id="PTHR24016">
    <property type="entry name" value="CONSERVED OLIGOMERIC GOLGI COMPLEX SUBUNIT 4"/>
    <property type="match status" value="1"/>
</dbReference>
<protein>
    <recommendedName>
        <fullName evidence="3">Conserved oligomeric Golgi complex subunit 4</fullName>
    </recommendedName>
    <alternativeName>
        <fullName evidence="8">Component of oligomeric Golgi complex 4</fullName>
    </alternativeName>
</protein>
<gene>
    <name evidence="11" type="ORF">WOLCODRAFT_131036</name>
</gene>
<dbReference type="EMBL" id="KB467942">
    <property type="protein sequence ID" value="PCH38775.1"/>
    <property type="molecule type" value="Genomic_DNA"/>
</dbReference>
<keyword evidence="12" id="KW-1185">Reference proteome</keyword>
<dbReference type="STRING" id="742152.A0A2H3JB02"/>
<dbReference type="OMA" id="RASECQQ"/>
<keyword evidence="6" id="KW-0333">Golgi apparatus</keyword>
<accession>A0A2H3JB02</accession>
<keyword evidence="7" id="KW-0472">Membrane</keyword>
<evidence type="ECO:0000256" key="2">
    <source>
        <dbReference type="ARBA" id="ARBA00009215"/>
    </source>
</evidence>
<dbReference type="Proteomes" id="UP000218811">
    <property type="component" value="Unassembled WGS sequence"/>
</dbReference>
<keyword evidence="4" id="KW-0813">Transport</keyword>
<evidence type="ECO:0000256" key="6">
    <source>
        <dbReference type="ARBA" id="ARBA00023034"/>
    </source>
</evidence>
<dbReference type="InterPro" id="IPR013167">
    <property type="entry name" value="COG4_M"/>
</dbReference>
<evidence type="ECO:0000256" key="3">
    <source>
        <dbReference type="ARBA" id="ARBA00020975"/>
    </source>
</evidence>
<dbReference type="Pfam" id="PF20663">
    <property type="entry name" value="COG4_N"/>
    <property type="match status" value="1"/>
</dbReference>
<evidence type="ECO:0000313" key="12">
    <source>
        <dbReference type="Proteomes" id="UP000218811"/>
    </source>
</evidence>
<evidence type="ECO:0000256" key="4">
    <source>
        <dbReference type="ARBA" id="ARBA00022448"/>
    </source>
</evidence>
<dbReference type="Pfam" id="PF20662">
    <property type="entry name" value="COG4_C"/>
    <property type="match status" value="1"/>
</dbReference>
<evidence type="ECO:0000256" key="9">
    <source>
        <dbReference type="SAM" id="MobiDB-lite"/>
    </source>
</evidence>
<dbReference type="OrthoDB" id="47059at2759"/>
<evidence type="ECO:0000256" key="7">
    <source>
        <dbReference type="ARBA" id="ARBA00023136"/>
    </source>
</evidence>
<dbReference type="Gene3D" id="1.20.58.1970">
    <property type="match status" value="1"/>
</dbReference>
<dbReference type="Pfam" id="PF08318">
    <property type="entry name" value="COG4_m"/>
    <property type="match status" value="1"/>
</dbReference>
<dbReference type="AlphaFoldDB" id="A0A2H3JB02"/>
<keyword evidence="5" id="KW-0653">Protein transport</keyword>
<sequence>MSAMSDVEKLATLPDILSCLSALQSEEAELSQSLTDLVSSRESISDALTRLQGLRPHLDNLHDTASAFAVTVSGTAQTAENVGGRVKSLDEEMHRVREAAERVNQVMELKSSLAELQTSMEQKDWEAATRHCARAMALPAAVISGPFAGTTVPTAESHLPPAQTLQSAREELLQVFRQEFDKASRERDAAATSRFFKLFPAIGWEAEGLDVYANFVVDLVRIRAPASAKKSSPLYYITAITALLENIALVVDQHQPVVEKYYGPGKMVPVLERLLREADRGVKDLIDGWEEERMMKRKLSDITGDRPGAPIQRVDEDIVDPRDIDAVLTELSGMGSRWGLFRKFMYDRLKNDPSDDGEAVNSRPSTPKPAMKPVSESDDVLPSGMDAVDNCEARKILESTLITYYIPLEVWYARTTIDKAHRLSTADAQQIPAVTTAPDDAFYILKMILGRMLSCGAADIIKRTGTALQEVVERDYTGVIRKKLDDVYRTGGVGMKGDKAEREMRQAFIILLNDLDVSASHMERLIKELSSSPLIHQYFLDSEVESVRASINSFNTLVPKFRSALRAGIEQVFNQLLRPKLRTFIPDVYRDVSYVLDDDSYAAAEAQNIVPKRFIKAWEGLVDGYKDLFTEHNYRMFFGLVLDVLVRPWERFILTLKYSELGAIRFDHDLRAVTSYLSSQTAFGDTREKFVRLQQISTLLNLDVEEDIDEFYNGSGIAWQLGEQEAHAVAGLRT</sequence>
<evidence type="ECO:0000256" key="8">
    <source>
        <dbReference type="ARBA" id="ARBA00031340"/>
    </source>
</evidence>
<organism evidence="11 12">
    <name type="scientific">Wolfiporia cocos (strain MD-104)</name>
    <name type="common">Brown rot fungus</name>
    <dbReference type="NCBI Taxonomy" id="742152"/>
    <lineage>
        <taxon>Eukaryota</taxon>
        <taxon>Fungi</taxon>
        <taxon>Dikarya</taxon>
        <taxon>Basidiomycota</taxon>
        <taxon>Agaricomycotina</taxon>
        <taxon>Agaricomycetes</taxon>
        <taxon>Polyporales</taxon>
        <taxon>Phaeolaceae</taxon>
        <taxon>Wolfiporia</taxon>
    </lineage>
</organism>
<evidence type="ECO:0000313" key="11">
    <source>
        <dbReference type="EMBL" id="PCH38775.1"/>
    </source>
</evidence>
<comment type="subcellular location">
    <subcellularLocation>
        <location evidence="1">Golgi apparatus membrane</location>
        <topology evidence="1">Peripheral membrane protein</topology>
    </subcellularLocation>
</comment>
<evidence type="ECO:0000256" key="1">
    <source>
        <dbReference type="ARBA" id="ARBA00004395"/>
    </source>
</evidence>
<dbReference type="PANTHER" id="PTHR24016:SF0">
    <property type="entry name" value="CONSERVED OLIGOMERIC GOLGI COMPLEX SUBUNIT 4"/>
    <property type="match status" value="1"/>
</dbReference>
<dbReference type="GO" id="GO:0015031">
    <property type="term" value="P:protein transport"/>
    <property type="evidence" value="ECO:0007669"/>
    <property type="project" value="UniProtKB-KW"/>
</dbReference>
<feature type="region of interest" description="Disordered" evidence="9">
    <location>
        <begin position="352"/>
        <end position="384"/>
    </location>
</feature>
<dbReference type="InterPro" id="IPR048682">
    <property type="entry name" value="COG4"/>
</dbReference>
<reference evidence="11 12" key="1">
    <citation type="journal article" date="2012" name="Science">
        <title>The Paleozoic origin of enzymatic lignin decomposition reconstructed from 31 fungal genomes.</title>
        <authorList>
            <person name="Floudas D."/>
            <person name="Binder M."/>
            <person name="Riley R."/>
            <person name="Barry K."/>
            <person name="Blanchette R.A."/>
            <person name="Henrissat B."/>
            <person name="Martinez A.T."/>
            <person name="Otillar R."/>
            <person name="Spatafora J.W."/>
            <person name="Yadav J.S."/>
            <person name="Aerts A."/>
            <person name="Benoit I."/>
            <person name="Boyd A."/>
            <person name="Carlson A."/>
            <person name="Copeland A."/>
            <person name="Coutinho P.M."/>
            <person name="de Vries R.P."/>
            <person name="Ferreira P."/>
            <person name="Findley K."/>
            <person name="Foster B."/>
            <person name="Gaskell J."/>
            <person name="Glotzer D."/>
            <person name="Gorecki P."/>
            <person name="Heitman J."/>
            <person name="Hesse C."/>
            <person name="Hori C."/>
            <person name="Igarashi K."/>
            <person name="Jurgens J.A."/>
            <person name="Kallen N."/>
            <person name="Kersten P."/>
            <person name="Kohler A."/>
            <person name="Kuees U."/>
            <person name="Kumar T.K.A."/>
            <person name="Kuo A."/>
            <person name="LaButti K."/>
            <person name="Larrondo L.F."/>
            <person name="Lindquist E."/>
            <person name="Ling A."/>
            <person name="Lombard V."/>
            <person name="Lucas S."/>
            <person name="Lundell T."/>
            <person name="Martin R."/>
            <person name="McLaughlin D.J."/>
            <person name="Morgenstern I."/>
            <person name="Morin E."/>
            <person name="Murat C."/>
            <person name="Nagy L.G."/>
            <person name="Nolan M."/>
            <person name="Ohm R.A."/>
            <person name="Patyshakuliyeva A."/>
            <person name="Rokas A."/>
            <person name="Ruiz-Duenas F.J."/>
            <person name="Sabat G."/>
            <person name="Salamov A."/>
            <person name="Samejima M."/>
            <person name="Schmutz J."/>
            <person name="Slot J.C."/>
            <person name="St John F."/>
            <person name="Stenlid J."/>
            <person name="Sun H."/>
            <person name="Sun S."/>
            <person name="Syed K."/>
            <person name="Tsang A."/>
            <person name="Wiebenga A."/>
            <person name="Young D."/>
            <person name="Pisabarro A."/>
            <person name="Eastwood D.C."/>
            <person name="Martin F."/>
            <person name="Cullen D."/>
            <person name="Grigoriev I.V."/>
            <person name="Hibbett D.S."/>
        </authorList>
    </citation>
    <scope>NUCLEOTIDE SEQUENCE [LARGE SCALE GENOMIC DNA]</scope>
    <source>
        <strain evidence="11 12">MD-104</strain>
    </source>
</reference>
<proteinExistence type="inferred from homology"/>
<dbReference type="GO" id="GO:0000139">
    <property type="term" value="C:Golgi membrane"/>
    <property type="evidence" value="ECO:0007669"/>
    <property type="project" value="UniProtKB-SubCell"/>
</dbReference>
<comment type="similarity">
    <text evidence="2">Belongs to the COG4 family.</text>
</comment>
<dbReference type="InterPro" id="IPR048680">
    <property type="entry name" value="COG4_N"/>
</dbReference>
<evidence type="ECO:0000259" key="10">
    <source>
        <dbReference type="SMART" id="SM00762"/>
    </source>
</evidence>
<evidence type="ECO:0000256" key="5">
    <source>
        <dbReference type="ARBA" id="ARBA00022927"/>
    </source>
</evidence>
<dbReference type="InterPro" id="IPR048684">
    <property type="entry name" value="COG4_C"/>
</dbReference>